<evidence type="ECO:0000313" key="1">
    <source>
        <dbReference type="EMBL" id="GAL23043.1"/>
    </source>
</evidence>
<gene>
    <name evidence="1" type="ORF">JCM19235_1344</name>
</gene>
<dbReference type="AlphaFoldDB" id="A0A090S8E1"/>
<protein>
    <submittedName>
        <fullName evidence="1">Uncharacterized protein</fullName>
    </submittedName>
</protein>
<reference evidence="1 2" key="2">
    <citation type="submission" date="2014-09" db="EMBL/GenBank/DDBJ databases">
        <authorList>
            <consortium name="NBRP consortium"/>
            <person name="Sawabe T."/>
            <person name="Meirelles P."/>
            <person name="Nakanishi M."/>
            <person name="Sayaka M."/>
            <person name="Hattori M."/>
            <person name="Ohkuma M."/>
        </authorList>
    </citation>
    <scope>NUCLEOTIDE SEQUENCE [LARGE SCALE GENOMIC DNA]</scope>
    <source>
        <strain evidence="2">JCM19235</strain>
    </source>
</reference>
<evidence type="ECO:0000313" key="2">
    <source>
        <dbReference type="Proteomes" id="UP000029228"/>
    </source>
</evidence>
<dbReference type="STRING" id="990268.JCM19235_1344"/>
<accession>A0A090S8E1</accession>
<sequence length="39" mass="4556">MRVTQMLWTDENGKLPFEEEFTMHDNTTVLPAKVAEFQA</sequence>
<dbReference type="Proteomes" id="UP000029228">
    <property type="component" value="Unassembled WGS sequence"/>
</dbReference>
<dbReference type="EMBL" id="BBMR01000017">
    <property type="protein sequence ID" value="GAL23043.1"/>
    <property type="molecule type" value="Genomic_DNA"/>
</dbReference>
<name>A0A090S8E1_9VIBR</name>
<comment type="caution">
    <text evidence="1">The sequence shown here is derived from an EMBL/GenBank/DDBJ whole genome shotgun (WGS) entry which is preliminary data.</text>
</comment>
<reference evidence="1 2" key="1">
    <citation type="submission" date="2014-09" db="EMBL/GenBank/DDBJ databases">
        <title>Vibrio maritimus JCM 19235. (C45) whole genome shotgun sequence.</title>
        <authorList>
            <person name="Sawabe T."/>
            <person name="Meirelles P."/>
            <person name="Nakanishi M."/>
            <person name="Sayaka M."/>
            <person name="Hattori M."/>
            <person name="Ohkuma M."/>
        </authorList>
    </citation>
    <scope>NUCLEOTIDE SEQUENCE [LARGE SCALE GENOMIC DNA]</scope>
    <source>
        <strain evidence="2">JCM19235</strain>
    </source>
</reference>
<keyword evidence="2" id="KW-1185">Reference proteome</keyword>
<organism evidence="1 2">
    <name type="scientific">Vibrio maritimus</name>
    <dbReference type="NCBI Taxonomy" id="990268"/>
    <lineage>
        <taxon>Bacteria</taxon>
        <taxon>Pseudomonadati</taxon>
        <taxon>Pseudomonadota</taxon>
        <taxon>Gammaproteobacteria</taxon>
        <taxon>Vibrionales</taxon>
        <taxon>Vibrionaceae</taxon>
        <taxon>Vibrio</taxon>
    </lineage>
</organism>
<proteinExistence type="predicted"/>